<evidence type="ECO:0000313" key="7">
    <source>
        <dbReference type="EMBL" id="KAL2810244.1"/>
    </source>
</evidence>
<organism evidence="7 8">
    <name type="scientific">Aspergillus granulosus</name>
    <dbReference type="NCBI Taxonomy" id="176169"/>
    <lineage>
        <taxon>Eukaryota</taxon>
        <taxon>Fungi</taxon>
        <taxon>Dikarya</taxon>
        <taxon>Ascomycota</taxon>
        <taxon>Pezizomycotina</taxon>
        <taxon>Eurotiomycetes</taxon>
        <taxon>Eurotiomycetidae</taxon>
        <taxon>Eurotiales</taxon>
        <taxon>Aspergillaceae</taxon>
        <taxon>Aspergillus</taxon>
        <taxon>Aspergillus subgen. Nidulantes</taxon>
    </lineage>
</organism>
<dbReference type="Proteomes" id="UP001610334">
    <property type="component" value="Unassembled WGS sequence"/>
</dbReference>
<dbReference type="InterPro" id="IPR013149">
    <property type="entry name" value="ADH-like_C"/>
</dbReference>
<evidence type="ECO:0000256" key="5">
    <source>
        <dbReference type="ARBA" id="ARBA00023002"/>
    </source>
</evidence>
<dbReference type="SUPFAM" id="SSF51735">
    <property type="entry name" value="NAD(P)-binding Rossmann-fold domains"/>
    <property type="match status" value="1"/>
</dbReference>
<dbReference type="PANTHER" id="PTHR43350">
    <property type="entry name" value="NAD-DEPENDENT ALCOHOL DEHYDROGENASE"/>
    <property type="match status" value="1"/>
</dbReference>
<comment type="caution">
    <text evidence="7">The sequence shown here is derived from an EMBL/GenBank/DDBJ whole genome shotgun (WGS) entry which is preliminary data.</text>
</comment>
<comment type="cofactor">
    <cofactor evidence="1">
        <name>Zn(2+)</name>
        <dbReference type="ChEBI" id="CHEBI:29105"/>
    </cofactor>
</comment>
<accession>A0ABR4H464</accession>
<comment type="similarity">
    <text evidence="2">Belongs to the zinc-containing alcohol dehydrogenase family.</text>
</comment>
<evidence type="ECO:0000313" key="8">
    <source>
        <dbReference type="Proteomes" id="UP001610334"/>
    </source>
</evidence>
<evidence type="ECO:0000256" key="3">
    <source>
        <dbReference type="ARBA" id="ARBA00022723"/>
    </source>
</evidence>
<proteinExistence type="inferred from homology"/>
<dbReference type="InterPro" id="IPR036291">
    <property type="entry name" value="NAD(P)-bd_dom_sf"/>
</dbReference>
<dbReference type="PANTHER" id="PTHR43350:SF11">
    <property type="entry name" value="ENOYL REDUCTASE (ER) DOMAIN-CONTAINING PROTEIN"/>
    <property type="match status" value="1"/>
</dbReference>
<sequence>MREGSTVAVFGVGAVGLSAITAATRLRKARTVIAVDLDAKRLAIATELGATHTVLAGSKEGGDVLQQIWDICAPANGLACAFDCSGVPGVIETMLDALGTRGRLGREHVSMSLAII</sequence>
<keyword evidence="8" id="KW-1185">Reference proteome</keyword>
<dbReference type="Gene3D" id="3.40.50.720">
    <property type="entry name" value="NAD(P)-binding Rossmann-like Domain"/>
    <property type="match status" value="1"/>
</dbReference>
<dbReference type="EMBL" id="JBFXLT010000074">
    <property type="protein sequence ID" value="KAL2810244.1"/>
    <property type="molecule type" value="Genomic_DNA"/>
</dbReference>
<name>A0ABR4H464_9EURO</name>
<evidence type="ECO:0000256" key="1">
    <source>
        <dbReference type="ARBA" id="ARBA00001947"/>
    </source>
</evidence>
<reference evidence="7 8" key="1">
    <citation type="submission" date="2024-07" db="EMBL/GenBank/DDBJ databases">
        <title>Section-level genome sequencing and comparative genomics of Aspergillus sections Usti and Cavernicolus.</title>
        <authorList>
            <consortium name="Lawrence Berkeley National Laboratory"/>
            <person name="Nybo J.L."/>
            <person name="Vesth T.C."/>
            <person name="Theobald S."/>
            <person name="Frisvad J.C."/>
            <person name="Larsen T.O."/>
            <person name="Kjaerboelling I."/>
            <person name="Rothschild-Mancinelli K."/>
            <person name="Lyhne E.K."/>
            <person name="Kogle M.E."/>
            <person name="Barry K."/>
            <person name="Clum A."/>
            <person name="Na H."/>
            <person name="Ledsgaard L."/>
            <person name="Lin J."/>
            <person name="Lipzen A."/>
            <person name="Kuo A."/>
            <person name="Riley R."/>
            <person name="Mondo S."/>
            <person name="Labutti K."/>
            <person name="Haridas S."/>
            <person name="Pangalinan J."/>
            <person name="Salamov A.A."/>
            <person name="Simmons B.A."/>
            <person name="Magnuson J.K."/>
            <person name="Chen J."/>
            <person name="Drula E."/>
            <person name="Henrissat B."/>
            <person name="Wiebenga A."/>
            <person name="Lubbers R.J."/>
            <person name="Gomes A.C."/>
            <person name="Makela M.R."/>
            <person name="Stajich J."/>
            <person name="Grigoriev I.V."/>
            <person name="Mortensen U.H."/>
            <person name="De Vries R.P."/>
            <person name="Baker S.E."/>
            <person name="Andersen M.R."/>
        </authorList>
    </citation>
    <scope>NUCLEOTIDE SEQUENCE [LARGE SCALE GENOMIC DNA]</scope>
    <source>
        <strain evidence="7 8">CBS 588.65</strain>
    </source>
</reference>
<dbReference type="Pfam" id="PF00107">
    <property type="entry name" value="ADH_zinc_N"/>
    <property type="match status" value="1"/>
</dbReference>
<evidence type="ECO:0000256" key="4">
    <source>
        <dbReference type="ARBA" id="ARBA00022833"/>
    </source>
</evidence>
<evidence type="ECO:0000259" key="6">
    <source>
        <dbReference type="Pfam" id="PF00107"/>
    </source>
</evidence>
<keyword evidence="4" id="KW-0862">Zinc</keyword>
<keyword evidence="5" id="KW-0560">Oxidoreductase</keyword>
<keyword evidence="3" id="KW-0479">Metal-binding</keyword>
<feature type="domain" description="Alcohol dehydrogenase-like C-terminal" evidence="6">
    <location>
        <begin position="14"/>
        <end position="104"/>
    </location>
</feature>
<protein>
    <recommendedName>
        <fullName evidence="6">Alcohol dehydrogenase-like C-terminal domain-containing protein</fullName>
    </recommendedName>
</protein>
<gene>
    <name evidence="7" type="ORF">BJX63DRAFT_434410</name>
</gene>
<evidence type="ECO:0000256" key="2">
    <source>
        <dbReference type="ARBA" id="ARBA00008072"/>
    </source>
</evidence>